<feature type="signal peptide" evidence="2">
    <location>
        <begin position="1"/>
        <end position="19"/>
    </location>
</feature>
<keyword evidence="1" id="KW-0378">Hydrolase</keyword>
<evidence type="ECO:0000256" key="2">
    <source>
        <dbReference type="SAM" id="SignalP"/>
    </source>
</evidence>
<keyword evidence="5" id="KW-1185">Reference proteome</keyword>
<dbReference type="Gene3D" id="2.40.70.10">
    <property type="entry name" value="Acid Proteases"/>
    <property type="match status" value="1"/>
</dbReference>
<dbReference type="RefSeq" id="WP_103044685.1">
    <property type="nucleotide sequence ID" value="NZ_BAABBP010000031.1"/>
</dbReference>
<proteinExistence type="predicted"/>
<dbReference type="CDD" id="cd05483">
    <property type="entry name" value="retropepsin_like_bacteria"/>
    <property type="match status" value="1"/>
</dbReference>
<evidence type="ECO:0000313" key="4">
    <source>
        <dbReference type="EMBL" id="GAA4002500.1"/>
    </source>
</evidence>
<dbReference type="InterPro" id="IPR021109">
    <property type="entry name" value="Peptidase_aspartic_dom_sf"/>
</dbReference>
<dbReference type="EMBL" id="BAABBP010000031">
    <property type="protein sequence ID" value="GAA4002500.1"/>
    <property type="molecule type" value="Genomic_DNA"/>
</dbReference>
<comment type="caution">
    <text evidence="4">The sequence shown here is derived from an EMBL/GenBank/DDBJ whole genome shotgun (WGS) entry which is preliminary data.</text>
</comment>
<evidence type="ECO:0000259" key="3">
    <source>
        <dbReference type="PROSITE" id="PS50175"/>
    </source>
</evidence>
<gene>
    <name evidence="4" type="ORF">GCM10022279_28010</name>
</gene>
<dbReference type="NCBIfam" id="TIGR02281">
    <property type="entry name" value="clan_AA_DTGA"/>
    <property type="match status" value="1"/>
</dbReference>
<dbReference type="InterPro" id="IPR011969">
    <property type="entry name" value="Clan_AA_Asp_peptidase_C"/>
</dbReference>
<dbReference type="InterPro" id="IPR001995">
    <property type="entry name" value="Peptidase_A2_cat"/>
</dbReference>
<accession>A0ABP7RUL8</accession>
<dbReference type="SUPFAM" id="SSF50630">
    <property type="entry name" value="Acid proteases"/>
    <property type="match status" value="1"/>
</dbReference>
<reference evidence="5" key="1">
    <citation type="journal article" date="2019" name="Int. J. Syst. Evol. Microbiol.">
        <title>The Global Catalogue of Microorganisms (GCM) 10K type strain sequencing project: providing services to taxonomists for standard genome sequencing and annotation.</title>
        <authorList>
            <consortium name="The Broad Institute Genomics Platform"/>
            <consortium name="The Broad Institute Genome Sequencing Center for Infectious Disease"/>
            <person name="Wu L."/>
            <person name="Ma J."/>
        </authorList>
    </citation>
    <scope>NUCLEOTIDE SEQUENCE [LARGE SCALE GENOMIC DNA]</scope>
    <source>
        <strain evidence="5">JCM 17561</strain>
    </source>
</reference>
<evidence type="ECO:0000313" key="5">
    <source>
        <dbReference type="Proteomes" id="UP001501627"/>
    </source>
</evidence>
<name>A0ABP7RUL8_9BURK</name>
<dbReference type="PROSITE" id="PS00141">
    <property type="entry name" value="ASP_PROTEASE"/>
    <property type="match status" value="1"/>
</dbReference>
<dbReference type="Pfam" id="PF13975">
    <property type="entry name" value="gag-asp_proteas"/>
    <property type="match status" value="1"/>
</dbReference>
<dbReference type="PROSITE" id="PS50175">
    <property type="entry name" value="ASP_PROT_RETROV"/>
    <property type="match status" value="1"/>
</dbReference>
<feature type="chain" id="PRO_5047321460" description="Peptidase A2 domain-containing protein" evidence="2">
    <location>
        <begin position="20"/>
        <end position="213"/>
    </location>
</feature>
<organism evidence="4 5">
    <name type="scientific">Comamonas faecalis</name>
    <dbReference type="NCBI Taxonomy" id="1387849"/>
    <lineage>
        <taxon>Bacteria</taxon>
        <taxon>Pseudomonadati</taxon>
        <taxon>Pseudomonadota</taxon>
        <taxon>Betaproteobacteria</taxon>
        <taxon>Burkholderiales</taxon>
        <taxon>Comamonadaceae</taxon>
        <taxon>Comamonas</taxon>
    </lineage>
</organism>
<feature type="domain" description="Peptidase A2" evidence="3">
    <location>
        <begin position="116"/>
        <end position="194"/>
    </location>
</feature>
<evidence type="ECO:0000256" key="1">
    <source>
        <dbReference type="ARBA" id="ARBA00022801"/>
    </source>
</evidence>
<sequence>MRPLPPLLCALALTLPVLAHGQSVALAGVLGSKALLVIDGGAPRALAVGQAASGVTLLAVGADSATITTAGGRQTLYLGEAPVSVGSQGAGMQRLLLHADARGHFTDDGAINGHAVRMLVDTGASVVSLDQALATRLGLRLEGAEPVRMATANGTGQGWRVRLDSVRIGALQLRGVDAIVTAQPMPFVLLGNNFLTHFEMSRSGSTMLLMQRP</sequence>
<dbReference type="InterPro" id="IPR001969">
    <property type="entry name" value="Aspartic_peptidase_AS"/>
</dbReference>
<protein>
    <recommendedName>
        <fullName evidence="3">Peptidase A2 domain-containing protein</fullName>
    </recommendedName>
</protein>
<keyword evidence="2" id="KW-0732">Signal</keyword>
<dbReference type="Proteomes" id="UP001501627">
    <property type="component" value="Unassembled WGS sequence"/>
</dbReference>
<dbReference type="InterPro" id="IPR034122">
    <property type="entry name" value="Retropepsin-like_bacterial"/>
</dbReference>